<feature type="signal peptide" evidence="1">
    <location>
        <begin position="1"/>
        <end position="19"/>
    </location>
</feature>
<dbReference type="OrthoDB" id="9787527at2"/>
<feature type="chain" id="PRO_5015547933" evidence="1">
    <location>
        <begin position="20"/>
        <end position="296"/>
    </location>
</feature>
<evidence type="ECO:0000259" key="2">
    <source>
        <dbReference type="Pfam" id="PF06439"/>
    </source>
</evidence>
<gene>
    <name evidence="3" type="ORF">CLV58_1224</name>
</gene>
<evidence type="ECO:0000256" key="1">
    <source>
        <dbReference type="SAM" id="SignalP"/>
    </source>
</evidence>
<dbReference type="Proteomes" id="UP000238375">
    <property type="component" value="Unassembled WGS sequence"/>
</dbReference>
<protein>
    <submittedName>
        <fullName evidence="3">Uncharacterized protein DUF1080</fullName>
    </submittedName>
</protein>
<keyword evidence="1" id="KW-0732">Signal</keyword>
<dbReference type="GO" id="GO:0016787">
    <property type="term" value="F:hydrolase activity"/>
    <property type="evidence" value="ECO:0007669"/>
    <property type="project" value="InterPro"/>
</dbReference>
<dbReference type="Gene3D" id="2.60.120.560">
    <property type="entry name" value="Exo-inulinase, domain 1"/>
    <property type="match status" value="1"/>
</dbReference>
<dbReference type="EMBL" id="PVTE01000022">
    <property type="protein sequence ID" value="PRY31709.1"/>
    <property type="molecule type" value="Genomic_DNA"/>
</dbReference>
<sequence length="296" mass="33288">MKHNLFLLLILAFVSTAQAQKGATDKDWLNLFNGKDLTGWDTKITGYPLNDNIGNTFRAENGMLRVVYDQPVYNRFDGKYGHLYYNKPFSHYILRFDYRFQGEQVPGGDSWNVRNSGVMIHSQSAKSNELNQAFPVSLEVQLLGGLGKGTRHTANLCTPGTQVYYNGKLNTQHIIDSDSKTYDGDQWVSVEVIVLGDSVRHLVNGKTVLAYGKTQIGGGYVSADYDWAKAGITDPSEWIRRANTALTEGYIALQSESHAIDFRNIKLLDLKGCMDPKAKNYKAYFQESDPKACRYK</sequence>
<comment type="caution">
    <text evidence="3">The sequence shown here is derived from an EMBL/GenBank/DDBJ whole genome shotgun (WGS) entry which is preliminary data.</text>
</comment>
<dbReference type="Pfam" id="PF06439">
    <property type="entry name" value="3keto-disac_hyd"/>
    <property type="match status" value="1"/>
</dbReference>
<organism evidence="3 4">
    <name type="scientific">Spirosoma oryzae</name>
    <dbReference type="NCBI Taxonomy" id="1469603"/>
    <lineage>
        <taxon>Bacteria</taxon>
        <taxon>Pseudomonadati</taxon>
        <taxon>Bacteroidota</taxon>
        <taxon>Cytophagia</taxon>
        <taxon>Cytophagales</taxon>
        <taxon>Cytophagaceae</taxon>
        <taxon>Spirosoma</taxon>
    </lineage>
</organism>
<evidence type="ECO:0000313" key="3">
    <source>
        <dbReference type="EMBL" id="PRY31709.1"/>
    </source>
</evidence>
<feature type="domain" description="3-keto-alpha-glucoside-1,2-lyase/3-keto-2-hydroxy-glucal hydratase" evidence="2">
    <location>
        <begin position="27"/>
        <end position="267"/>
    </location>
</feature>
<keyword evidence="4" id="KW-1185">Reference proteome</keyword>
<dbReference type="RefSeq" id="WP_106139807.1">
    <property type="nucleotide sequence ID" value="NZ_PVTE01000022.1"/>
</dbReference>
<evidence type="ECO:0000313" key="4">
    <source>
        <dbReference type="Proteomes" id="UP000238375"/>
    </source>
</evidence>
<name>A0A2T0SE59_9BACT</name>
<reference evidence="3 4" key="1">
    <citation type="submission" date="2018-03" db="EMBL/GenBank/DDBJ databases">
        <title>Genomic Encyclopedia of Archaeal and Bacterial Type Strains, Phase II (KMG-II): from individual species to whole genera.</title>
        <authorList>
            <person name="Goeker M."/>
        </authorList>
    </citation>
    <scope>NUCLEOTIDE SEQUENCE [LARGE SCALE GENOMIC DNA]</scope>
    <source>
        <strain evidence="3 4">DSM 28354</strain>
    </source>
</reference>
<accession>A0A2T0SE59</accession>
<proteinExistence type="predicted"/>
<dbReference type="AlphaFoldDB" id="A0A2T0SE59"/>
<dbReference type="InterPro" id="IPR010496">
    <property type="entry name" value="AL/BT2_dom"/>
</dbReference>